<dbReference type="EMBL" id="JXTB01001042">
    <property type="protein sequence ID" value="PON31461.1"/>
    <property type="molecule type" value="Genomic_DNA"/>
</dbReference>
<comment type="caution">
    <text evidence="2">The sequence shown here is derived from an EMBL/GenBank/DDBJ whole genome shotgun (WGS) entry which is preliminary data.</text>
</comment>
<keyword evidence="1" id="KW-1133">Transmembrane helix</keyword>
<keyword evidence="1" id="KW-0812">Transmembrane</keyword>
<feature type="transmembrane region" description="Helical" evidence="1">
    <location>
        <begin position="22"/>
        <end position="42"/>
    </location>
</feature>
<keyword evidence="1" id="KW-0472">Membrane</keyword>
<gene>
    <name evidence="2" type="ORF">PanWU01x14_369710</name>
</gene>
<organism evidence="2 3">
    <name type="scientific">Parasponia andersonii</name>
    <name type="common">Sponia andersonii</name>
    <dbReference type="NCBI Taxonomy" id="3476"/>
    <lineage>
        <taxon>Eukaryota</taxon>
        <taxon>Viridiplantae</taxon>
        <taxon>Streptophyta</taxon>
        <taxon>Embryophyta</taxon>
        <taxon>Tracheophyta</taxon>
        <taxon>Spermatophyta</taxon>
        <taxon>Magnoliopsida</taxon>
        <taxon>eudicotyledons</taxon>
        <taxon>Gunneridae</taxon>
        <taxon>Pentapetalae</taxon>
        <taxon>rosids</taxon>
        <taxon>fabids</taxon>
        <taxon>Rosales</taxon>
        <taxon>Cannabaceae</taxon>
        <taxon>Parasponia</taxon>
    </lineage>
</organism>
<dbReference type="AlphaFoldDB" id="A0A2P5A4I4"/>
<feature type="non-terminal residue" evidence="2">
    <location>
        <position position="52"/>
    </location>
</feature>
<keyword evidence="3" id="KW-1185">Reference proteome</keyword>
<evidence type="ECO:0000313" key="2">
    <source>
        <dbReference type="EMBL" id="PON31461.1"/>
    </source>
</evidence>
<dbReference type="Proteomes" id="UP000237105">
    <property type="component" value="Unassembled WGS sequence"/>
</dbReference>
<evidence type="ECO:0000313" key="3">
    <source>
        <dbReference type="Proteomes" id="UP000237105"/>
    </source>
</evidence>
<protein>
    <submittedName>
        <fullName evidence="2">Uncharacterized protein</fullName>
    </submittedName>
</protein>
<sequence length="52" mass="5830">MISHPSSTFKVTLDFLEDSNKFSVVGVTVVTSFFYFTVGFLAQGTHLDVFHK</sequence>
<evidence type="ECO:0000256" key="1">
    <source>
        <dbReference type="SAM" id="Phobius"/>
    </source>
</evidence>
<proteinExistence type="predicted"/>
<accession>A0A2P5A4I4</accession>
<reference evidence="3" key="1">
    <citation type="submission" date="2016-06" db="EMBL/GenBank/DDBJ databases">
        <title>Parallel loss of symbiosis genes in relatives of nitrogen-fixing non-legume Parasponia.</title>
        <authorList>
            <person name="Van Velzen R."/>
            <person name="Holmer R."/>
            <person name="Bu F."/>
            <person name="Rutten L."/>
            <person name="Van Zeijl A."/>
            <person name="Liu W."/>
            <person name="Santuari L."/>
            <person name="Cao Q."/>
            <person name="Sharma T."/>
            <person name="Shen D."/>
            <person name="Roswanjaya Y."/>
            <person name="Wardhani T."/>
            <person name="Kalhor M.S."/>
            <person name="Jansen J."/>
            <person name="Van den Hoogen J."/>
            <person name="Gungor B."/>
            <person name="Hartog M."/>
            <person name="Hontelez J."/>
            <person name="Verver J."/>
            <person name="Yang W.-C."/>
            <person name="Schijlen E."/>
            <person name="Repin R."/>
            <person name="Schilthuizen M."/>
            <person name="Schranz E."/>
            <person name="Heidstra R."/>
            <person name="Miyata K."/>
            <person name="Fedorova E."/>
            <person name="Kohlen W."/>
            <person name="Bisseling T."/>
            <person name="Smit S."/>
            <person name="Geurts R."/>
        </authorList>
    </citation>
    <scope>NUCLEOTIDE SEQUENCE [LARGE SCALE GENOMIC DNA]</scope>
    <source>
        <strain evidence="3">cv. WU1-14</strain>
    </source>
</reference>
<name>A0A2P5A4I4_PARAD</name>